<feature type="transmembrane region" description="Helical" evidence="7">
    <location>
        <begin position="88"/>
        <end position="108"/>
    </location>
</feature>
<dbReference type="GO" id="GO:0055085">
    <property type="term" value="P:transmembrane transport"/>
    <property type="evidence" value="ECO:0007669"/>
    <property type="project" value="InterPro"/>
</dbReference>
<dbReference type="PROSITE" id="PS50928">
    <property type="entry name" value="ABC_TM1"/>
    <property type="match status" value="1"/>
</dbReference>
<comment type="caution">
    <text evidence="9">The sequence shown here is derived from an EMBL/GenBank/DDBJ whole genome shotgun (WGS) entry which is preliminary data.</text>
</comment>
<feature type="transmembrane region" description="Helical" evidence="7">
    <location>
        <begin position="12"/>
        <end position="35"/>
    </location>
</feature>
<protein>
    <submittedName>
        <fullName evidence="9">Carbohydrate ABC transporter permease</fullName>
    </submittedName>
</protein>
<evidence type="ECO:0000256" key="2">
    <source>
        <dbReference type="ARBA" id="ARBA00022448"/>
    </source>
</evidence>
<gene>
    <name evidence="9" type="ORF">IAA52_02135</name>
</gene>
<dbReference type="InterPro" id="IPR035906">
    <property type="entry name" value="MetI-like_sf"/>
</dbReference>
<evidence type="ECO:0000256" key="1">
    <source>
        <dbReference type="ARBA" id="ARBA00004651"/>
    </source>
</evidence>
<evidence type="ECO:0000256" key="6">
    <source>
        <dbReference type="ARBA" id="ARBA00023136"/>
    </source>
</evidence>
<comment type="similarity">
    <text evidence="7">Belongs to the binding-protein-dependent transport system permease family.</text>
</comment>
<feature type="transmembrane region" description="Helical" evidence="7">
    <location>
        <begin position="120"/>
        <end position="141"/>
    </location>
</feature>
<dbReference type="Proteomes" id="UP000824260">
    <property type="component" value="Unassembled WGS sequence"/>
</dbReference>
<dbReference type="EMBL" id="DVFZ01000023">
    <property type="protein sequence ID" value="HIQ81881.1"/>
    <property type="molecule type" value="Genomic_DNA"/>
</dbReference>
<organism evidence="9 10">
    <name type="scientific">Candidatus Pullichristensenella stercorigallinarum</name>
    <dbReference type="NCBI Taxonomy" id="2840909"/>
    <lineage>
        <taxon>Bacteria</taxon>
        <taxon>Bacillati</taxon>
        <taxon>Bacillota</taxon>
        <taxon>Clostridia</taxon>
        <taxon>Candidatus Pullichristensenella</taxon>
    </lineage>
</organism>
<evidence type="ECO:0000313" key="10">
    <source>
        <dbReference type="Proteomes" id="UP000824260"/>
    </source>
</evidence>
<evidence type="ECO:0000256" key="7">
    <source>
        <dbReference type="RuleBase" id="RU363032"/>
    </source>
</evidence>
<feature type="transmembrane region" description="Helical" evidence="7">
    <location>
        <begin position="254"/>
        <end position="271"/>
    </location>
</feature>
<keyword evidence="6 7" id="KW-0472">Membrane</keyword>
<keyword evidence="2 7" id="KW-0813">Transport</keyword>
<dbReference type="InterPro" id="IPR000515">
    <property type="entry name" value="MetI-like"/>
</dbReference>
<proteinExistence type="inferred from homology"/>
<dbReference type="SUPFAM" id="SSF161098">
    <property type="entry name" value="MetI-like"/>
    <property type="match status" value="1"/>
</dbReference>
<dbReference type="Gene3D" id="1.10.3720.10">
    <property type="entry name" value="MetI-like"/>
    <property type="match status" value="1"/>
</dbReference>
<keyword evidence="5 7" id="KW-1133">Transmembrane helix</keyword>
<evidence type="ECO:0000313" key="9">
    <source>
        <dbReference type="EMBL" id="HIQ81881.1"/>
    </source>
</evidence>
<dbReference type="CDD" id="cd06261">
    <property type="entry name" value="TM_PBP2"/>
    <property type="match status" value="1"/>
</dbReference>
<keyword evidence="3" id="KW-1003">Cell membrane</keyword>
<dbReference type="AlphaFoldDB" id="A0A9D0ZKF6"/>
<dbReference type="Pfam" id="PF00528">
    <property type="entry name" value="BPD_transp_1"/>
    <property type="match status" value="1"/>
</dbReference>
<comment type="subcellular location">
    <subcellularLocation>
        <location evidence="1 7">Cell membrane</location>
        <topology evidence="1 7">Multi-pass membrane protein</topology>
    </subcellularLocation>
</comment>
<reference evidence="9" key="2">
    <citation type="journal article" date="2021" name="PeerJ">
        <title>Extensive microbial diversity within the chicken gut microbiome revealed by metagenomics and culture.</title>
        <authorList>
            <person name="Gilroy R."/>
            <person name="Ravi A."/>
            <person name="Getino M."/>
            <person name="Pursley I."/>
            <person name="Horton D.L."/>
            <person name="Alikhan N.F."/>
            <person name="Baker D."/>
            <person name="Gharbi K."/>
            <person name="Hall N."/>
            <person name="Watson M."/>
            <person name="Adriaenssens E.M."/>
            <person name="Foster-Nyarko E."/>
            <person name="Jarju S."/>
            <person name="Secka A."/>
            <person name="Antonio M."/>
            <person name="Oren A."/>
            <person name="Chaudhuri R.R."/>
            <person name="La Ragione R."/>
            <person name="Hildebrand F."/>
            <person name="Pallen M.J."/>
        </authorList>
    </citation>
    <scope>NUCLEOTIDE SEQUENCE</scope>
    <source>
        <strain evidence="9">ChiSjej6B24-2974</strain>
    </source>
</reference>
<evidence type="ECO:0000256" key="4">
    <source>
        <dbReference type="ARBA" id="ARBA00022692"/>
    </source>
</evidence>
<sequence>MRSLRKKHIFSRAVLTILALVILLPVVLTALYSFFSPEEIKAFMETRGNYDNSVWMEIKLAPRVFSLSQYYNILIEDVSVLRLLLNSAMYTGAILLGQALVIPAMAYALSRFKFRGRDTIFFIVIMLMLLPFQVTMVPNVLTLRTLGLLNTPWAVILPTCFAPFYIFLVRQFMVGLPKEIIEAAEVDGAGTFRCFIHVALPVCRPILGAAIALSFADCWNMVEQPLTYLAEQTQLMPLSVMFNQLTENSTGVEFAGAALYIIPALLVYLYFQKDILSGIQLTELK</sequence>
<evidence type="ECO:0000256" key="3">
    <source>
        <dbReference type="ARBA" id="ARBA00022475"/>
    </source>
</evidence>
<dbReference type="PANTHER" id="PTHR43744">
    <property type="entry name" value="ABC TRANSPORTER PERMEASE PROTEIN MG189-RELATED-RELATED"/>
    <property type="match status" value="1"/>
</dbReference>
<dbReference type="PANTHER" id="PTHR43744:SF8">
    <property type="entry name" value="SN-GLYCEROL-3-PHOSPHATE TRANSPORT SYSTEM PERMEASE PROTEIN UGPE"/>
    <property type="match status" value="1"/>
</dbReference>
<evidence type="ECO:0000256" key="5">
    <source>
        <dbReference type="ARBA" id="ARBA00022989"/>
    </source>
</evidence>
<feature type="domain" description="ABC transmembrane type-1" evidence="8">
    <location>
        <begin position="84"/>
        <end position="271"/>
    </location>
</feature>
<feature type="transmembrane region" description="Helical" evidence="7">
    <location>
        <begin position="194"/>
        <end position="216"/>
    </location>
</feature>
<accession>A0A9D0ZKF6</accession>
<keyword evidence="4 7" id="KW-0812">Transmembrane</keyword>
<reference evidence="9" key="1">
    <citation type="submission" date="2020-10" db="EMBL/GenBank/DDBJ databases">
        <authorList>
            <person name="Gilroy R."/>
        </authorList>
    </citation>
    <scope>NUCLEOTIDE SEQUENCE</scope>
    <source>
        <strain evidence="9">ChiSjej6B24-2974</strain>
    </source>
</reference>
<dbReference type="GO" id="GO:0005886">
    <property type="term" value="C:plasma membrane"/>
    <property type="evidence" value="ECO:0007669"/>
    <property type="project" value="UniProtKB-SubCell"/>
</dbReference>
<feature type="transmembrane region" description="Helical" evidence="7">
    <location>
        <begin position="153"/>
        <end position="173"/>
    </location>
</feature>
<name>A0A9D0ZKF6_9FIRM</name>
<evidence type="ECO:0000259" key="8">
    <source>
        <dbReference type="PROSITE" id="PS50928"/>
    </source>
</evidence>